<gene>
    <name evidence="2" type="ORF">LTR25_004551</name>
</gene>
<dbReference type="InterPro" id="IPR000182">
    <property type="entry name" value="GNAT_dom"/>
</dbReference>
<dbReference type="SUPFAM" id="SSF55729">
    <property type="entry name" value="Acyl-CoA N-acyltransferases (Nat)"/>
    <property type="match status" value="1"/>
</dbReference>
<dbReference type="InterPro" id="IPR050276">
    <property type="entry name" value="MshD_Acetyltransferase"/>
</dbReference>
<comment type="caution">
    <text evidence="2">The sequence shown here is derived from an EMBL/GenBank/DDBJ whole genome shotgun (WGS) entry which is preliminary data.</text>
</comment>
<dbReference type="AlphaFoldDB" id="A0AAV9QD94"/>
<evidence type="ECO:0000313" key="3">
    <source>
        <dbReference type="Proteomes" id="UP001345827"/>
    </source>
</evidence>
<evidence type="ECO:0000259" key="1">
    <source>
        <dbReference type="PROSITE" id="PS51186"/>
    </source>
</evidence>
<evidence type="ECO:0000313" key="2">
    <source>
        <dbReference type="EMBL" id="KAK5539007.1"/>
    </source>
</evidence>
<reference evidence="2 3" key="1">
    <citation type="submission" date="2023-06" db="EMBL/GenBank/DDBJ databases">
        <title>Black Yeasts Isolated from many extreme environments.</title>
        <authorList>
            <person name="Coleine C."/>
            <person name="Stajich J.E."/>
            <person name="Selbmann L."/>
        </authorList>
    </citation>
    <scope>NUCLEOTIDE SEQUENCE [LARGE SCALE GENOMIC DNA]</scope>
    <source>
        <strain evidence="2 3">CCFEE 5887</strain>
    </source>
</reference>
<protein>
    <recommendedName>
        <fullName evidence="1">N-acetyltransferase domain-containing protein</fullName>
    </recommendedName>
</protein>
<accession>A0AAV9QD94</accession>
<proteinExistence type="predicted"/>
<organism evidence="2 3">
    <name type="scientific">Vermiconidia calcicola</name>
    <dbReference type="NCBI Taxonomy" id="1690605"/>
    <lineage>
        <taxon>Eukaryota</taxon>
        <taxon>Fungi</taxon>
        <taxon>Dikarya</taxon>
        <taxon>Ascomycota</taxon>
        <taxon>Pezizomycotina</taxon>
        <taxon>Dothideomycetes</taxon>
        <taxon>Dothideomycetidae</taxon>
        <taxon>Mycosphaerellales</taxon>
        <taxon>Extremaceae</taxon>
        <taxon>Vermiconidia</taxon>
    </lineage>
</organism>
<dbReference type="PANTHER" id="PTHR43617">
    <property type="entry name" value="L-AMINO ACID N-ACETYLTRANSFERASE"/>
    <property type="match status" value="1"/>
</dbReference>
<dbReference type="EMBL" id="JAXLQG010000006">
    <property type="protein sequence ID" value="KAK5539007.1"/>
    <property type="molecule type" value="Genomic_DNA"/>
</dbReference>
<keyword evidence="3" id="KW-1185">Reference proteome</keyword>
<dbReference type="PROSITE" id="PS51186">
    <property type="entry name" value="GNAT"/>
    <property type="match status" value="1"/>
</dbReference>
<dbReference type="Proteomes" id="UP001345827">
    <property type="component" value="Unassembled WGS sequence"/>
</dbReference>
<feature type="domain" description="N-acetyltransferase" evidence="1">
    <location>
        <begin position="29"/>
        <end position="206"/>
    </location>
</feature>
<name>A0AAV9QD94_9PEZI</name>
<dbReference type="Pfam" id="PF00583">
    <property type="entry name" value="Acetyltransf_1"/>
    <property type="match status" value="1"/>
</dbReference>
<dbReference type="InterPro" id="IPR016181">
    <property type="entry name" value="Acyl_CoA_acyltransferase"/>
</dbReference>
<dbReference type="CDD" id="cd04301">
    <property type="entry name" value="NAT_SF"/>
    <property type="match status" value="1"/>
</dbReference>
<dbReference type="PANTHER" id="PTHR43617:SF20">
    <property type="entry name" value="N-ALPHA-ACETYLTRANSFERASE RIMI"/>
    <property type="match status" value="1"/>
</dbReference>
<dbReference type="Gene3D" id="3.40.630.30">
    <property type="match status" value="1"/>
</dbReference>
<sequence length="206" mass="22909">MAKFVVHKLPTPAPDHDTLLEFASRLKALRLQTLKEDPDSWISLYEREADQPQEFWLSRLEDSLATHLVLVSVDSSHDACEGGTAALLKGEWVGFVVILAPELHQDDTADHMESTSAEYLMASVSVGSDVRGQGLGKRLVQAAIQTARNSALEMHISSSCLTANVRHGNDHALQLYQKLGFRMIDPEYHGEKEGRPYTSNILRVDM</sequence>
<dbReference type="GO" id="GO:0008999">
    <property type="term" value="F:protein-N-terminal-alanine acetyltransferase activity"/>
    <property type="evidence" value="ECO:0007669"/>
    <property type="project" value="TreeGrafter"/>
</dbReference>